<dbReference type="Gene3D" id="1.10.287.130">
    <property type="match status" value="1"/>
</dbReference>
<evidence type="ECO:0000313" key="2">
    <source>
        <dbReference type="EMBL" id="MFC2967255.1"/>
    </source>
</evidence>
<dbReference type="Proteomes" id="UP001595443">
    <property type="component" value="Unassembled WGS sequence"/>
</dbReference>
<accession>A0ABV7AEB7</accession>
<dbReference type="Gene3D" id="3.30.565.10">
    <property type="entry name" value="Histidine kinase-like ATPase, C-terminal domain"/>
    <property type="match status" value="1"/>
</dbReference>
<feature type="domain" description="Histidine phosphotransferase ChpT C-terminal" evidence="1">
    <location>
        <begin position="82"/>
        <end position="198"/>
    </location>
</feature>
<organism evidence="2 3">
    <name type="scientific">Acidimangrovimonas pyrenivorans</name>
    <dbReference type="NCBI Taxonomy" id="2030798"/>
    <lineage>
        <taxon>Bacteria</taxon>
        <taxon>Pseudomonadati</taxon>
        <taxon>Pseudomonadota</taxon>
        <taxon>Alphaproteobacteria</taxon>
        <taxon>Rhodobacterales</taxon>
        <taxon>Paracoccaceae</taxon>
        <taxon>Acidimangrovimonas</taxon>
    </lineage>
</organism>
<evidence type="ECO:0000259" key="1">
    <source>
        <dbReference type="Pfam" id="PF10090"/>
    </source>
</evidence>
<protein>
    <submittedName>
        <fullName evidence="2">Histidine phosphotransferase family protein</fullName>
    </submittedName>
</protein>
<proteinExistence type="predicted"/>
<dbReference type="Pfam" id="PF10090">
    <property type="entry name" value="HPTransfase"/>
    <property type="match status" value="1"/>
</dbReference>
<dbReference type="EMBL" id="JBHRSK010000004">
    <property type="protein sequence ID" value="MFC2967255.1"/>
    <property type="molecule type" value="Genomic_DNA"/>
</dbReference>
<dbReference type="RefSeq" id="WP_377831893.1">
    <property type="nucleotide sequence ID" value="NZ_JBHRSK010000004.1"/>
</dbReference>
<reference evidence="3" key="1">
    <citation type="journal article" date="2019" name="Int. J. Syst. Evol. Microbiol.">
        <title>The Global Catalogue of Microorganisms (GCM) 10K type strain sequencing project: providing services to taxonomists for standard genome sequencing and annotation.</title>
        <authorList>
            <consortium name="The Broad Institute Genomics Platform"/>
            <consortium name="The Broad Institute Genome Sequencing Center for Infectious Disease"/>
            <person name="Wu L."/>
            <person name="Ma J."/>
        </authorList>
    </citation>
    <scope>NUCLEOTIDE SEQUENCE [LARGE SCALE GENOMIC DNA]</scope>
    <source>
        <strain evidence="3">KCTC 62192</strain>
    </source>
</reference>
<sequence length="205" mass="21873">MTVPAVPPAPQLSALVGSRICHDLIGPLGAIGNGIELLGLDGAGGGAELDLITQSVRNAHARIRFFRIAFGAAAADARLGRPEIVAILADLTATGRLKADWHVPGDLPRREVKLAFLALQCLETAMPFGGRVTFSADARGWEARGRAPRLQPDPALWKLLEGTAAPEAAELSAAQVQYALLPLELARQQRRLTAELEDGALRLRW</sequence>
<name>A0ABV7AEB7_9RHOB</name>
<dbReference type="InterPro" id="IPR036890">
    <property type="entry name" value="HATPase_C_sf"/>
</dbReference>
<keyword evidence="3" id="KW-1185">Reference proteome</keyword>
<evidence type="ECO:0000313" key="3">
    <source>
        <dbReference type="Proteomes" id="UP001595443"/>
    </source>
</evidence>
<comment type="caution">
    <text evidence="2">The sequence shown here is derived from an EMBL/GenBank/DDBJ whole genome shotgun (WGS) entry which is preliminary data.</text>
</comment>
<gene>
    <name evidence="2" type="ORF">ACFOES_04040</name>
</gene>
<dbReference type="InterPro" id="IPR018762">
    <property type="entry name" value="ChpT_C"/>
</dbReference>